<proteinExistence type="predicted"/>
<sequence length="77" mass="8781">MSLVTPQTFTRPWHINSHSVALSWTRETLCFVPVKQRLGMADLSLGVMYCASEYFSDEAVRIICLSRNYTRASVPKL</sequence>
<keyword evidence="2" id="KW-1185">Reference proteome</keyword>
<evidence type="ECO:0000313" key="1">
    <source>
        <dbReference type="EMBL" id="GFY22929.1"/>
    </source>
</evidence>
<comment type="caution">
    <text evidence="1">The sequence shown here is derived from an EMBL/GenBank/DDBJ whole genome shotgun (WGS) entry which is preliminary data.</text>
</comment>
<gene>
    <name evidence="1" type="ORF">TNCV_2181901</name>
</gene>
<dbReference type="EMBL" id="BMAU01021361">
    <property type="protein sequence ID" value="GFY22929.1"/>
    <property type="molecule type" value="Genomic_DNA"/>
</dbReference>
<evidence type="ECO:0000313" key="2">
    <source>
        <dbReference type="Proteomes" id="UP000887159"/>
    </source>
</evidence>
<organism evidence="1 2">
    <name type="scientific">Trichonephila clavipes</name>
    <name type="common">Golden silk orbweaver</name>
    <name type="synonym">Nephila clavipes</name>
    <dbReference type="NCBI Taxonomy" id="2585209"/>
    <lineage>
        <taxon>Eukaryota</taxon>
        <taxon>Metazoa</taxon>
        <taxon>Ecdysozoa</taxon>
        <taxon>Arthropoda</taxon>
        <taxon>Chelicerata</taxon>
        <taxon>Arachnida</taxon>
        <taxon>Araneae</taxon>
        <taxon>Araneomorphae</taxon>
        <taxon>Entelegynae</taxon>
        <taxon>Araneoidea</taxon>
        <taxon>Nephilidae</taxon>
        <taxon>Trichonephila</taxon>
    </lineage>
</organism>
<reference evidence="1" key="1">
    <citation type="submission" date="2020-08" db="EMBL/GenBank/DDBJ databases">
        <title>Multicomponent nature underlies the extraordinary mechanical properties of spider dragline silk.</title>
        <authorList>
            <person name="Kono N."/>
            <person name="Nakamura H."/>
            <person name="Mori M."/>
            <person name="Yoshida Y."/>
            <person name="Ohtoshi R."/>
            <person name="Malay A.D."/>
            <person name="Moran D.A.P."/>
            <person name="Tomita M."/>
            <person name="Numata K."/>
            <person name="Arakawa K."/>
        </authorList>
    </citation>
    <scope>NUCLEOTIDE SEQUENCE</scope>
</reference>
<dbReference type="Proteomes" id="UP000887159">
    <property type="component" value="Unassembled WGS sequence"/>
</dbReference>
<dbReference type="AlphaFoldDB" id="A0A8X6VUZ9"/>
<accession>A0A8X6VUZ9</accession>
<name>A0A8X6VUZ9_TRICX</name>
<protein>
    <submittedName>
        <fullName evidence="1">Uncharacterized protein</fullName>
    </submittedName>
</protein>